<sequence>MINIKLFYDNNQPAIDFLLDNFAKWQPDSIASAAPDGALAALAGDPAFQAIAAATVRPNMFVATGNMTRESHHSNFLAWLLSPRENHGFGTDILRTLFPIFEHSRAEDIVVLREHVADLFEDEETAEKASGPRGSRPDVLVYDPVARAIAVIEVKFAAKEGDRQLERYFTWATRHFASYHGDARGWEQQLVFLTRRIPEAANCDSTGDSLVVTNLVYETLSKQLAPFAHSGAAGASAVQDYIDFLALHACPLESIHSKGATSLVVEHEPVLRALHRRRHALRREALGALAPDLAALGWVIDAAALATNTTKVRLQYLPADRDSSCWHAECGELEWGMGVFVNGPPALTGELRAASSARRAQWVTRLGQVVSNSDHKKRVLTVKLALPAQQRPFPLTTHTLPMLVDHLRVRLRTQVAEHVQRIRTDRPH</sequence>
<evidence type="ECO:0000313" key="2">
    <source>
        <dbReference type="Proteomes" id="UP000502611"/>
    </source>
</evidence>
<name>A0A6M4GEN9_SPHYA</name>
<protein>
    <submittedName>
        <fullName evidence="1">PD-(D/E)XK nuclease family protein</fullName>
    </submittedName>
</protein>
<gene>
    <name evidence="1" type="ORF">HH800_25850</name>
</gene>
<reference evidence="1 2" key="1">
    <citation type="submission" date="2020-04" db="EMBL/GenBank/DDBJ databases">
        <title>The Whole Genome Analysis of High salt-tolerant Sphingobium yanoikuyae YC-XJ2 with Aryl organophosphorus flame retardants (aryl-OPFRs)-degrading capacity and characteristics of Related phosphotriesterase.</title>
        <authorList>
            <person name="Li X."/>
        </authorList>
    </citation>
    <scope>NUCLEOTIDE SEQUENCE [LARGE SCALE GENOMIC DNA]</scope>
    <source>
        <strain evidence="1 2">YC-XJ2</strain>
        <plasmid evidence="2">p-a-sy</plasmid>
    </source>
</reference>
<geneLocation type="plasmid" evidence="2">
    <name>p-a-sy</name>
</geneLocation>
<dbReference type="Proteomes" id="UP000502611">
    <property type="component" value="Plasmid p-A-Sy"/>
</dbReference>
<dbReference type="AlphaFoldDB" id="A0A6M4GEN9"/>
<dbReference type="Pfam" id="PF14281">
    <property type="entry name" value="PDDEXK_4"/>
    <property type="match status" value="1"/>
</dbReference>
<proteinExistence type="predicted"/>
<organism evidence="1 2">
    <name type="scientific">Sphingobium yanoikuyae</name>
    <name type="common">Sphingomonas yanoikuyae</name>
    <dbReference type="NCBI Taxonomy" id="13690"/>
    <lineage>
        <taxon>Bacteria</taxon>
        <taxon>Pseudomonadati</taxon>
        <taxon>Pseudomonadota</taxon>
        <taxon>Alphaproteobacteria</taxon>
        <taxon>Sphingomonadales</taxon>
        <taxon>Sphingomonadaceae</taxon>
        <taxon>Sphingobium</taxon>
    </lineage>
</organism>
<keyword evidence="1" id="KW-0614">Plasmid</keyword>
<dbReference type="RefSeq" id="WP_017503506.1">
    <property type="nucleotide sequence ID" value="NZ_CP053022.1"/>
</dbReference>
<accession>A0A6M4GEN9</accession>
<dbReference type="EMBL" id="CP053022">
    <property type="protein sequence ID" value="QJR05691.1"/>
    <property type="molecule type" value="Genomic_DNA"/>
</dbReference>
<evidence type="ECO:0000313" key="1">
    <source>
        <dbReference type="EMBL" id="QJR05691.1"/>
    </source>
</evidence>
<dbReference type="InterPro" id="IPR029470">
    <property type="entry name" value="PDDEXK_4"/>
</dbReference>